<accession>A0A1B0G358</accession>
<dbReference type="AlphaFoldDB" id="A0A1B0G358"/>
<keyword evidence="2" id="KW-1185">Reference proteome</keyword>
<dbReference type="EnsemblMetazoa" id="GMOY007759-RA">
    <property type="protein sequence ID" value="GMOY007759-PA"/>
    <property type="gene ID" value="GMOY007759"/>
</dbReference>
<sequence>MKFWIILTLLAISTRASIATFILTNLLLRGINAGFEETIGVGIGPAKFGLKKNINLHLGRFPQKRARGTPDYPYYNQTNYTRNYPRVPAPRLGRGNAQANYTQGPLPYDQVNFPANNSYVLVPGYGQPNYSANYPQVPGPKRGQRKYQANYPNVPGPSTAYGAAVPLLGLNLGIGANIGLGSGDRGSPHMYHSGYREEEGGGIGVGIGAGIGLGLL</sequence>
<dbReference type="EMBL" id="CCAG010006326">
    <property type="status" value="NOT_ANNOTATED_CDS"/>
    <property type="molecule type" value="Genomic_DNA"/>
</dbReference>
<protein>
    <submittedName>
        <fullName evidence="1">Uncharacterized protein</fullName>
    </submittedName>
</protein>
<reference evidence="1" key="1">
    <citation type="submission" date="2020-05" db="UniProtKB">
        <authorList>
            <consortium name="EnsemblMetazoa"/>
        </authorList>
    </citation>
    <scope>IDENTIFICATION</scope>
    <source>
        <strain evidence="1">Yale</strain>
    </source>
</reference>
<proteinExistence type="predicted"/>
<dbReference type="VEuPathDB" id="VectorBase:GMOY007759"/>
<evidence type="ECO:0000313" key="1">
    <source>
        <dbReference type="EnsemblMetazoa" id="GMOY007759-PA"/>
    </source>
</evidence>
<name>A0A1B0G358_GLOMM</name>
<organism evidence="1 2">
    <name type="scientific">Glossina morsitans morsitans</name>
    <name type="common">Savannah tsetse fly</name>
    <dbReference type="NCBI Taxonomy" id="37546"/>
    <lineage>
        <taxon>Eukaryota</taxon>
        <taxon>Metazoa</taxon>
        <taxon>Ecdysozoa</taxon>
        <taxon>Arthropoda</taxon>
        <taxon>Hexapoda</taxon>
        <taxon>Insecta</taxon>
        <taxon>Pterygota</taxon>
        <taxon>Neoptera</taxon>
        <taxon>Endopterygota</taxon>
        <taxon>Diptera</taxon>
        <taxon>Brachycera</taxon>
        <taxon>Muscomorpha</taxon>
        <taxon>Hippoboscoidea</taxon>
        <taxon>Glossinidae</taxon>
        <taxon>Glossina</taxon>
    </lineage>
</organism>
<evidence type="ECO:0000313" key="2">
    <source>
        <dbReference type="Proteomes" id="UP000092444"/>
    </source>
</evidence>
<dbReference type="Proteomes" id="UP000092444">
    <property type="component" value="Unassembled WGS sequence"/>
</dbReference>